<keyword evidence="3" id="KW-0677">Repeat</keyword>
<keyword evidence="2 4" id="KW-0853">WD repeat</keyword>
<dbReference type="SUPFAM" id="SSF57850">
    <property type="entry name" value="RING/U-box"/>
    <property type="match status" value="1"/>
</dbReference>
<dbReference type="SMART" id="SM00504">
    <property type="entry name" value="Ubox"/>
    <property type="match status" value="1"/>
</dbReference>
<dbReference type="InParanoid" id="A0A672I7W9"/>
<name>A0A672I7W9_SALFA</name>
<sequence length="479" mass="51923">MVSLLCSLRQHADEIRCCSFSASLLATCSGDKSVRVYSTADFSERPFSPLTGHGYGVHCCRFSRCGARLLSCSTDGSARLWSPETGEPAAELRHPERAALRVCAFSPDSASVLAGASDGTAALWDLGSRTLRRCSAVSDASVVACCFSPCGQMFVTGCTHGNLKLWDLDFSLLHEEKDAHDLGVACCSAAPHFKVDDCCVEFRLASCGQDSQLKIWIVSQQDGAGRSTPLLHTLTSQSAPVLSCDFSYDGEVIHGLSHAAVLAPCLQNLGTLLHILKQHTGYVTAVALSPSAPWIATGSMDRSVNVWRIGDGDGPAGKHSDKAGFRRKRRACSGLLPADWTEEDVQSWLREEGLAELVGPFRANNIDGPELIRLNRETAAELGIESVGLRGRLVRKIEELKAEQDGPEAPDEFLCPITRELMKDPVIAADGYSYERQSIESWIRGKNKSSPMTNLPLQTSLLTPNRSLKAAITRWRSSQ</sequence>
<dbReference type="Pfam" id="PF00400">
    <property type="entry name" value="WD40"/>
    <property type="match status" value="5"/>
</dbReference>
<evidence type="ECO:0000256" key="3">
    <source>
        <dbReference type="ARBA" id="ARBA00022737"/>
    </source>
</evidence>
<gene>
    <name evidence="7" type="primary">LOC115402870</name>
</gene>
<dbReference type="InterPro" id="IPR003613">
    <property type="entry name" value="Ubox_domain"/>
</dbReference>
<feature type="domain" description="U-box" evidence="6">
    <location>
        <begin position="408"/>
        <end position="479"/>
    </location>
</feature>
<dbReference type="InterPro" id="IPR001660">
    <property type="entry name" value="SAM"/>
</dbReference>
<reference evidence="7" key="1">
    <citation type="submission" date="2019-06" db="EMBL/GenBank/DDBJ databases">
        <authorList>
            <consortium name="Wellcome Sanger Institute Data Sharing"/>
        </authorList>
    </citation>
    <scope>NUCLEOTIDE SEQUENCE [LARGE SCALE GENOMIC DNA]</scope>
</reference>
<dbReference type="InterPro" id="IPR052085">
    <property type="entry name" value="WD-SAM-U-box"/>
</dbReference>
<dbReference type="InterPro" id="IPR020472">
    <property type="entry name" value="WD40_PAC1"/>
</dbReference>
<evidence type="ECO:0000256" key="2">
    <source>
        <dbReference type="ARBA" id="ARBA00022574"/>
    </source>
</evidence>
<evidence type="ECO:0000313" key="7">
    <source>
        <dbReference type="Ensembl" id="ENSSFAP00005037723.1"/>
    </source>
</evidence>
<dbReference type="CDD" id="cd16655">
    <property type="entry name" value="RING-Ubox_WDSUB1-like"/>
    <property type="match status" value="1"/>
</dbReference>
<evidence type="ECO:0000256" key="4">
    <source>
        <dbReference type="PROSITE-ProRule" id="PRU00221"/>
    </source>
</evidence>
<dbReference type="CDD" id="cd00200">
    <property type="entry name" value="WD40"/>
    <property type="match status" value="1"/>
</dbReference>
<dbReference type="PROSITE" id="PS51698">
    <property type="entry name" value="U_BOX"/>
    <property type="match status" value="1"/>
</dbReference>
<organism evidence="7 8">
    <name type="scientific">Salarias fasciatus</name>
    <name type="common">Jewelled blenny</name>
    <name type="synonym">Blennius fasciatus</name>
    <dbReference type="NCBI Taxonomy" id="181472"/>
    <lineage>
        <taxon>Eukaryota</taxon>
        <taxon>Metazoa</taxon>
        <taxon>Chordata</taxon>
        <taxon>Craniata</taxon>
        <taxon>Vertebrata</taxon>
        <taxon>Euteleostomi</taxon>
        <taxon>Actinopterygii</taxon>
        <taxon>Neopterygii</taxon>
        <taxon>Teleostei</taxon>
        <taxon>Neoteleostei</taxon>
        <taxon>Acanthomorphata</taxon>
        <taxon>Ovalentaria</taxon>
        <taxon>Blenniimorphae</taxon>
        <taxon>Blenniiformes</taxon>
        <taxon>Blennioidei</taxon>
        <taxon>Blenniidae</taxon>
        <taxon>Salariinae</taxon>
        <taxon>Salarias</taxon>
    </lineage>
</organism>
<dbReference type="InterPro" id="IPR013083">
    <property type="entry name" value="Znf_RING/FYVE/PHD"/>
</dbReference>
<dbReference type="Ensembl" id="ENSSFAT00005039122.1">
    <property type="protein sequence ID" value="ENSSFAP00005037723.1"/>
    <property type="gene ID" value="ENSSFAG00005018971.1"/>
</dbReference>
<reference evidence="7" key="2">
    <citation type="submission" date="2025-08" db="UniProtKB">
        <authorList>
            <consortium name="Ensembl"/>
        </authorList>
    </citation>
    <scope>IDENTIFICATION</scope>
</reference>
<dbReference type="InterPro" id="IPR001680">
    <property type="entry name" value="WD40_rpt"/>
</dbReference>
<dbReference type="PROSITE" id="PS50294">
    <property type="entry name" value="WD_REPEATS_REGION"/>
    <property type="match status" value="2"/>
</dbReference>
<dbReference type="PROSITE" id="PS50082">
    <property type="entry name" value="WD_REPEATS_2"/>
    <property type="match status" value="3"/>
</dbReference>
<dbReference type="Gene3D" id="1.10.150.50">
    <property type="entry name" value="Transcription Factor, Ets-1"/>
    <property type="match status" value="1"/>
</dbReference>
<dbReference type="SMART" id="SM00454">
    <property type="entry name" value="SAM"/>
    <property type="match status" value="1"/>
</dbReference>
<evidence type="ECO:0000313" key="8">
    <source>
        <dbReference type="Proteomes" id="UP000472267"/>
    </source>
</evidence>
<dbReference type="GO" id="GO:0016567">
    <property type="term" value="P:protein ubiquitination"/>
    <property type="evidence" value="ECO:0007669"/>
    <property type="project" value="InterPro"/>
</dbReference>
<accession>A0A672I7W9</accession>
<dbReference type="InterPro" id="IPR019775">
    <property type="entry name" value="WD40_repeat_CS"/>
</dbReference>
<dbReference type="PRINTS" id="PR00320">
    <property type="entry name" value="GPROTEINBRPT"/>
</dbReference>
<dbReference type="PANTHER" id="PTHR46573">
    <property type="entry name" value="WD REPEAT, SAM AND U-BOX DOMAIN-CONTAINING PROTEIN 1"/>
    <property type="match status" value="1"/>
</dbReference>
<dbReference type="InterPro" id="IPR013761">
    <property type="entry name" value="SAM/pointed_sf"/>
</dbReference>
<dbReference type="InterPro" id="IPR015943">
    <property type="entry name" value="WD40/YVTN_repeat-like_dom_sf"/>
</dbReference>
<dbReference type="PANTHER" id="PTHR46573:SF1">
    <property type="entry name" value="WD REPEAT, SAM AND U-BOX DOMAIN-CONTAINING PROTEIN 1"/>
    <property type="match status" value="1"/>
</dbReference>
<feature type="repeat" description="WD" evidence="4">
    <location>
        <begin position="276"/>
        <end position="309"/>
    </location>
</feature>
<dbReference type="PROSITE" id="PS50105">
    <property type="entry name" value="SAM_DOMAIN"/>
    <property type="match status" value="1"/>
</dbReference>
<feature type="repeat" description="WD" evidence="4">
    <location>
        <begin position="50"/>
        <end position="91"/>
    </location>
</feature>
<feature type="repeat" description="WD" evidence="4">
    <location>
        <begin position="104"/>
        <end position="126"/>
    </location>
</feature>
<evidence type="ECO:0000256" key="1">
    <source>
        <dbReference type="ARBA" id="ARBA00020894"/>
    </source>
</evidence>
<protein>
    <recommendedName>
        <fullName evidence="1">WD repeat, SAM and U-box domain-containing protein 1</fullName>
    </recommendedName>
</protein>
<evidence type="ECO:0000259" key="5">
    <source>
        <dbReference type="PROSITE" id="PS50105"/>
    </source>
</evidence>
<dbReference type="Pfam" id="PF07647">
    <property type="entry name" value="SAM_2"/>
    <property type="match status" value="1"/>
</dbReference>
<dbReference type="OMA" id="WDFPSKT"/>
<reference evidence="7" key="3">
    <citation type="submission" date="2025-09" db="UniProtKB">
        <authorList>
            <consortium name="Ensembl"/>
        </authorList>
    </citation>
    <scope>IDENTIFICATION</scope>
</reference>
<dbReference type="SMART" id="SM00320">
    <property type="entry name" value="WD40"/>
    <property type="match status" value="6"/>
</dbReference>
<keyword evidence="8" id="KW-1185">Reference proteome</keyword>
<dbReference type="Pfam" id="PF04564">
    <property type="entry name" value="U-box"/>
    <property type="match status" value="1"/>
</dbReference>
<dbReference type="Gene3D" id="3.30.40.10">
    <property type="entry name" value="Zinc/RING finger domain, C3HC4 (zinc finger)"/>
    <property type="match status" value="1"/>
</dbReference>
<dbReference type="InterPro" id="IPR036322">
    <property type="entry name" value="WD40_repeat_dom_sf"/>
</dbReference>
<dbReference type="PROSITE" id="PS00678">
    <property type="entry name" value="WD_REPEATS_1"/>
    <property type="match status" value="1"/>
</dbReference>
<dbReference type="GO" id="GO:0004842">
    <property type="term" value="F:ubiquitin-protein transferase activity"/>
    <property type="evidence" value="ECO:0007669"/>
    <property type="project" value="InterPro"/>
</dbReference>
<dbReference type="AlphaFoldDB" id="A0A672I7W9"/>
<proteinExistence type="predicted"/>
<feature type="domain" description="SAM" evidence="5">
    <location>
        <begin position="340"/>
        <end position="403"/>
    </location>
</feature>
<dbReference type="Gene3D" id="2.130.10.10">
    <property type="entry name" value="YVTN repeat-like/Quinoprotein amine dehydrogenase"/>
    <property type="match status" value="3"/>
</dbReference>
<dbReference type="SUPFAM" id="SSF47769">
    <property type="entry name" value="SAM/Pointed domain"/>
    <property type="match status" value="1"/>
</dbReference>
<evidence type="ECO:0000259" key="6">
    <source>
        <dbReference type="PROSITE" id="PS51698"/>
    </source>
</evidence>
<dbReference type="Proteomes" id="UP000472267">
    <property type="component" value="Chromosome 16"/>
</dbReference>
<dbReference type="SUPFAM" id="SSF50978">
    <property type="entry name" value="WD40 repeat-like"/>
    <property type="match status" value="1"/>
</dbReference>